<dbReference type="EMBL" id="JAJJMO010000001">
    <property type="protein sequence ID" value="MCC9072482.1"/>
    <property type="molecule type" value="Genomic_DNA"/>
</dbReference>
<evidence type="ECO:0000313" key="1">
    <source>
        <dbReference type="EMBL" id="MCC9072482.1"/>
    </source>
</evidence>
<reference evidence="1" key="1">
    <citation type="submission" date="2021-11" db="EMBL/GenBank/DDBJ databases">
        <title>Description of novel Flavobacterium species.</title>
        <authorList>
            <person name="Saticioglu I.B."/>
            <person name="Ay H."/>
            <person name="Altun S."/>
            <person name="Duman M."/>
        </authorList>
    </citation>
    <scope>NUCLEOTIDE SEQUENCE</scope>
    <source>
        <strain evidence="1">F-65</strain>
    </source>
</reference>
<accession>A0ABS8MWP8</accession>
<proteinExistence type="predicted"/>
<gene>
    <name evidence="1" type="ORF">LNQ49_12900</name>
</gene>
<protein>
    <submittedName>
        <fullName evidence="1">Uncharacterized protein</fullName>
    </submittedName>
</protein>
<evidence type="ECO:0000313" key="2">
    <source>
        <dbReference type="Proteomes" id="UP001430919"/>
    </source>
</evidence>
<comment type="caution">
    <text evidence="1">The sequence shown here is derived from an EMBL/GenBank/DDBJ whole genome shotgun (WGS) entry which is preliminary data.</text>
</comment>
<sequence length="59" mass="6860">MSILITEARKFKTWELLHTMTGSSKVYCKKVVINERNQKSAAAKKIMEKFAELEKMLIN</sequence>
<dbReference type="Proteomes" id="UP001430919">
    <property type="component" value="Unassembled WGS sequence"/>
</dbReference>
<keyword evidence="2" id="KW-1185">Reference proteome</keyword>
<dbReference type="RefSeq" id="WP_229989321.1">
    <property type="nucleotide sequence ID" value="NZ_JAJJMO010000001.1"/>
</dbReference>
<organism evidence="1 2">
    <name type="scientific">Flavobacterium pisciphilum</name>
    <dbReference type="NCBI Taxonomy" id="2893755"/>
    <lineage>
        <taxon>Bacteria</taxon>
        <taxon>Pseudomonadati</taxon>
        <taxon>Bacteroidota</taxon>
        <taxon>Flavobacteriia</taxon>
        <taxon>Flavobacteriales</taxon>
        <taxon>Flavobacteriaceae</taxon>
        <taxon>Flavobacterium</taxon>
    </lineage>
</organism>
<name>A0ABS8MWP8_9FLAO</name>